<dbReference type="eggNOG" id="ENOG5031J5I">
    <property type="taxonomic scope" value="Bacteria"/>
</dbReference>
<protein>
    <recommendedName>
        <fullName evidence="3">DUF2785 domain-containing protein</fullName>
    </recommendedName>
</protein>
<dbReference type="STRING" id="189425.PGRAT_12860"/>
<accession>A0A089NHB2</accession>
<name>A0A089NHB2_9BACL</name>
<dbReference type="OrthoDB" id="7619731at2"/>
<sequence length="287" mass="33350">MKKTRTQLLNDLQRIKAEQYKLREGEEVRDFICLMLEYIGDPQPELRDELIYPTFYEWILEQRLFSSDELRGILAVLLDERHLFHGIGGQEDDTVFTRTFTALVIGLMIHRHREQPFLDAAGFQQLKSALLRYYTEKKDLRGYVEKGGWAHSAAHGADAIDELVQCQESGETVQLEVLEAVRDMLQNGVYIFREEEDERMATIVDTMILCNLLARERIAEWVSSLAASGSQPGNRSLYINWINSKNFVRALYFRREREYFGKELQEALIAAELKMNEFTAKTILSVQ</sequence>
<reference evidence="1 2" key="1">
    <citation type="submission" date="2014-08" db="EMBL/GenBank/DDBJ databases">
        <title>Comparative genomics of the Paenibacillus odorifer group.</title>
        <authorList>
            <person name="den Bakker H.C."/>
            <person name="Tsai Y.-C."/>
            <person name="Martin N."/>
            <person name="Korlach J."/>
            <person name="Wiedmann M."/>
        </authorList>
    </citation>
    <scope>NUCLEOTIDE SEQUENCE [LARGE SCALE GENOMIC DNA]</scope>
    <source>
        <strain evidence="1 2">DSM 15220</strain>
    </source>
</reference>
<dbReference type="KEGG" id="pgm:PGRAT_12860"/>
<dbReference type="EMBL" id="CP009287">
    <property type="protein sequence ID" value="AIQ68404.1"/>
    <property type="molecule type" value="Genomic_DNA"/>
</dbReference>
<organism evidence="1 2">
    <name type="scientific">Paenibacillus graminis</name>
    <dbReference type="NCBI Taxonomy" id="189425"/>
    <lineage>
        <taxon>Bacteria</taxon>
        <taxon>Bacillati</taxon>
        <taxon>Bacillota</taxon>
        <taxon>Bacilli</taxon>
        <taxon>Bacillales</taxon>
        <taxon>Paenibacillaceae</taxon>
        <taxon>Paenibacillus</taxon>
    </lineage>
</organism>
<keyword evidence="2" id="KW-1185">Reference proteome</keyword>
<dbReference type="Proteomes" id="UP000029500">
    <property type="component" value="Chromosome"/>
</dbReference>
<dbReference type="Pfam" id="PF10978">
    <property type="entry name" value="DUF2785"/>
    <property type="match status" value="1"/>
</dbReference>
<dbReference type="RefSeq" id="WP_025707926.1">
    <property type="nucleotide sequence ID" value="NZ_CP009287.1"/>
</dbReference>
<dbReference type="AlphaFoldDB" id="A0A089NHB2"/>
<proteinExistence type="predicted"/>
<evidence type="ECO:0008006" key="3">
    <source>
        <dbReference type="Google" id="ProtNLM"/>
    </source>
</evidence>
<dbReference type="InterPro" id="IPR021247">
    <property type="entry name" value="DUF2785"/>
</dbReference>
<gene>
    <name evidence="1" type="ORF">PGRAT_12860</name>
</gene>
<evidence type="ECO:0000313" key="1">
    <source>
        <dbReference type="EMBL" id="AIQ68404.1"/>
    </source>
</evidence>
<evidence type="ECO:0000313" key="2">
    <source>
        <dbReference type="Proteomes" id="UP000029500"/>
    </source>
</evidence>
<dbReference type="HOGENOM" id="CLU_074786_0_0_9"/>